<organism evidence="1 2">
    <name type="scientific">Treponema porcinum</name>
    <dbReference type="NCBI Taxonomy" id="261392"/>
    <lineage>
        <taxon>Bacteria</taxon>
        <taxon>Pseudomonadati</taxon>
        <taxon>Spirochaetota</taxon>
        <taxon>Spirochaetia</taxon>
        <taxon>Spirochaetales</taxon>
        <taxon>Treponemataceae</taxon>
        <taxon>Treponema</taxon>
    </lineage>
</organism>
<accession>A0A1T4JPP5</accession>
<dbReference type="AlphaFoldDB" id="A0A1T4JPP5"/>
<proteinExistence type="predicted"/>
<dbReference type="EMBL" id="FUWG01000004">
    <property type="protein sequence ID" value="SJZ32154.1"/>
    <property type="molecule type" value="Genomic_DNA"/>
</dbReference>
<gene>
    <name evidence="1" type="ORF">SAMN02745149_00693</name>
</gene>
<dbReference type="GeneID" id="78316006"/>
<protein>
    <recommendedName>
        <fullName evidence="3">Nitrogen regulatory protein P-II family</fullName>
    </recommendedName>
</protein>
<evidence type="ECO:0008006" key="3">
    <source>
        <dbReference type="Google" id="ProtNLM"/>
    </source>
</evidence>
<name>A0A1T4JPP5_TREPO</name>
<evidence type="ECO:0000313" key="1">
    <source>
        <dbReference type="EMBL" id="SJZ32154.1"/>
    </source>
</evidence>
<dbReference type="Gene3D" id="3.30.70.120">
    <property type="match status" value="1"/>
</dbReference>
<dbReference type="OrthoDB" id="350733at2"/>
<dbReference type="STRING" id="261392.SAMN02745149_00693"/>
<reference evidence="1 2" key="1">
    <citation type="submission" date="2017-02" db="EMBL/GenBank/DDBJ databases">
        <authorList>
            <person name="Peterson S.W."/>
        </authorList>
    </citation>
    <scope>NUCLEOTIDE SEQUENCE [LARGE SCALE GENOMIC DNA]</scope>
    <source>
        <strain evidence="1 2">ATCC BAA-908</strain>
    </source>
</reference>
<dbReference type="RefSeq" id="WP_078932615.1">
    <property type="nucleotide sequence ID" value="NZ_FUWG01000004.1"/>
</dbReference>
<evidence type="ECO:0000313" key="2">
    <source>
        <dbReference type="Proteomes" id="UP000190423"/>
    </source>
</evidence>
<keyword evidence="2" id="KW-1185">Reference proteome</keyword>
<dbReference type="InterPro" id="IPR015867">
    <property type="entry name" value="N-reg_PII/ATP_PRibTrfase_C"/>
</dbReference>
<dbReference type="Proteomes" id="UP000190423">
    <property type="component" value="Unassembled WGS sequence"/>
</dbReference>
<sequence length="99" mass="11442">MKSKKYRIEIISNQSVQDDITELLEQEIPEIEYTVIPVVHGRGRRAKKLGTTIWPEQNFLLFAYTSYEDALKAKVIVETIKKKFSSEGISMFCSEEVNL</sequence>
<dbReference type="NCBIfam" id="NF045581">
    <property type="entry name" value="PG0541_fam"/>
    <property type="match status" value="1"/>
</dbReference>